<feature type="region of interest" description="Disordered" evidence="17">
    <location>
        <begin position="176"/>
        <end position="205"/>
    </location>
</feature>
<evidence type="ECO:0000256" key="13">
    <source>
        <dbReference type="ARBA" id="ARBA00023140"/>
    </source>
</evidence>
<feature type="region of interest" description="Disordered" evidence="17">
    <location>
        <begin position="305"/>
        <end position="341"/>
    </location>
</feature>
<dbReference type="SMART" id="SM00184">
    <property type="entry name" value="RING"/>
    <property type="match status" value="2"/>
</dbReference>
<evidence type="ECO:0000256" key="4">
    <source>
        <dbReference type="ARBA" id="ARBA00018980"/>
    </source>
</evidence>
<evidence type="ECO:0000256" key="7">
    <source>
        <dbReference type="ARBA" id="ARBA00022723"/>
    </source>
</evidence>
<feature type="compositionally biased region" description="Polar residues" evidence="17">
    <location>
        <begin position="827"/>
        <end position="838"/>
    </location>
</feature>
<evidence type="ECO:0000259" key="18">
    <source>
        <dbReference type="PROSITE" id="PS50089"/>
    </source>
</evidence>
<dbReference type="EMBL" id="DF196775">
    <property type="protein sequence ID" value="GAC73527.1"/>
    <property type="molecule type" value="Genomic_DNA"/>
</dbReference>
<dbReference type="InterPro" id="IPR001841">
    <property type="entry name" value="Znf_RING"/>
</dbReference>
<accession>M9MEK1</accession>
<feature type="compositionally biased region" description="Polar residues" evidence="17">
    <location>
        <begin position="408"/>
        <end position="418"/>
    </location>
</feature>
<dbReference type="PANTHER" id="PTHR12888:SF0">
    <property type="entry name" value="PEROXISOME ASSEMBLY PROTEIN 12"/>
    <property type="match status" value="1"/>
</dbReference>
<comment type="subunit">
    <text evidence="15">Component of the PEX2-PEX10-PEX12 retrotranslocation channel, composed of PEX2, PEX10 and PEX12.</text>
</comment>
<feature type="region of interest" description="Disordered" evidence="17">
    <location>
        <begin position="1"/>
        <end position="33"/>
    </location>
</feature>
<keyword evidence="12" id="KW-0472">Membrane</keyword>
<dbReference type="GO" id="GO:1990429">
    <property type="term" value="C:peroxisomal importomer complex"/>
    <property type="evidence" value="ECO:0007669"/>
    <property type="project" value="TreeGrafter"/>
</dbReference>
<dbReference type="STRING" id="1151754.M9MEK1"/>
<evidence type="ECO:0000256" key="17">
    <source>
        <dbReference type="SAM" id="MobiDB-lite"/>
    </source>
</evidence>
<evidence type="ECO:0000313" key="19">
    <source>
        <dbReference type="EMBL" id="GAC73527.1"/>
    </source>
</evidence>
<keyword evidence="13" id="KW-0576">Peroxisome</keyword>
<feature type="compositionally biased region" description="Low complexity" evidence="17">
    <location>
        <begin position="9"/>
        <end position="33"/>
    </location>
</feature>
<evidence type="ECO:0000256" key="16">
    <source>
        <dbReference type="PROSITE-ProRule" id="PRU00175"/>
    </source>
</evidence>
<protein>
    <recommendedName>
        <fullName evidence="4">Peroxisome assembly protein 12</fullName>
    </recommendedName>
    <alternativeName>
        <fullName evidence="14">Peroxin-12</fullName>
    </alternativeName>
</protein>
<feature type="compositionally biased region" description="Basic and acidic residues" evidence="17">
    <location>
        <begin position="371"/>
        <end position="383"/>
    </location>
</feature>
<feature type="region of interest" description="Disordered" evidence="17">
    <location>
        <begin position="371"/>
        <end position="467"/>
    </location>
</feature>
<dbReference type="Proteomes" id="UP000011976">
    <property type="component" value="Unassembled WGS sequence"/>
</dbReference>
<feature type="compositionally biased region" description="Low complexity" evidence="17">
    <location>
        <begin position="387"/>
        <end position="407"/>
    </location>
</feature>
<evidence type="ECO:0000256" key="2">
    <source>
        <dbReference type="ARBA" id="ARBA00004906"/>
    </source>
</evidence>
<evidence type="ECO:0000256" key="15">
    <source>
        <dbReference type="ARBA" id="ARBA00034505"/>
    </source>
</evidence>
<dbReference type="SUPFAM" id="SSF57850">
    <property type="entry name" value="RING/U-box"/>
    <property type="match status" value="1"/>
</dbReference>
<evidence type="ECO:0000256" key="6">
    <source>
        <dbReference type="ARBA" id="ARBA00022692"/>
    </source>
</evidence>
<proteinExistence type="inferred from homology"/>
<feature type="compositionally biased region" description="Low complexity" evidence="17">
    <location>
        <begin position="439"/>
        <end position="455"/>
    </location>
</feature>
<dbReference type="InterPro" id="IPR006845">
    <property type="entry name" value="Pex_N"/>
</dbReference>
<evidence type="ECO:0000256" key="9">
    <source>
        <dbReference type="ARBA" id="ARBA00022833"/>
    </source>
</evidence>
<keyword evidence="11" id="KW-1133">Transmembrane helix</keyword>
<keyword evidence="9" id="KW-0862">Zinc</keyword>
<gene>
    <name evidence="19" type="ORF">PANT_9d00145</name>
</gene>
<evidence type="ECO:0000256" key="11">
    <source>
        <dbReference type="ARBA" id="ARBA00022989"/>
    </source>
</evidence>
<comment type="pathway">
    <text evidence="2">Protein modification; protein ubiquitination.</text>
</comment>
<keyword evidence="6" id="KW-0812">Transmembrane</keyword>
<comment type="similarity">
    <text evidence="3">Belongs to the pex2/pex10/pex12 family.</text>
</comment>
<dbReference type="InterPro" id="IPR017375">
    <property type="entry name" value="PEX12"/>
</dbReference>
<feature type="domain" description="RING-type" evidence="18">
    <location>
        <begin position="117"/>
        <end position="167"/>
    </location>
</feature>
<evidence type="ECO:0000256" key="3">
    <source>
        <dbReference type="ARBA" id="ARBA00008704"/>
    </source>
</evidence>
<dbReference type="CDD" id="cd16451">
    <property type="entry name" value="mRING_PEX12"/>
    <property type="match status" value="1"/>
</dbReference>
<evidence type="ECO:0000256" key="5">
    <source>
        <dbReference type="ARBA" id="ARBA00022448"/>
    </source>
</evidence>
<dbReference type="OrthoDB" id="107372at2759"/>
<keyword evidence="5" id="KW-0813">Transport</keyword>
<reference evidence="20" key="1">
    <citation type="journal article" date="2013" name="Genome Announc.">
        <title>Genome sequence of the basidiomycetous yeast Pseudozyma antarctica T-34, a producer of the glycolipid biosurfactants mannosylerythritol lipids.</title>
        <authorList>
            <person name="Morita T."/>
            <person name="Koike H."/>
            <person name="Koyama Y."/>
            <person name="Hagiwara H."/>
            <person name="Ito E."/>
            <person name="Fukuoka T."/>
            <person name="Imura T."/>
            <person name="Machida M."/>
            <person name="Kitamoto D."/>
        </authorList>
    </citation>
    <scope>NUCLEOTIDE SEQUENCE [LARGE SCALE GENOMIC DNA]</scope>
    <source>
        <strain evidence="20">T-34</strain>
    </source>
</reference>
<dbReference type="GO" id="GO:0016562">
    <property type="term" value="P:protein import into peroxisome matrix, receptor recycling"/>
    <property type="evidence" value="ECO:0007669"/>
    <property type="project" value="UniProtKB-ARBA"/>
</dbReference>
<name>M9MEK1_PSEA3</name>
<evidence type="ECO:0000256" key="10">
    <source>
        <dbReference type="ARBA" id="ARBA00022927"/>
    </source>
</evidence>
<keyword evidence="10" id="KW-0653">Protein transport</keyword>
<dbReference type="GO" id="GO:0006513">
    <property type="term" value="P:protein monoubiquitination"/>
    <property type="evidence" value="ECO:0007669"/>
    <property type="project" value="TreeGrafter"/>
</dbReference>
<evidence type="ECO:0000256" key="1">
    <source>
        <dbReference type="ARBA" id="ARBA00004585"/>
    </source>
</evidence>
<dbReference type="CDD" id="cd24139">
    <property type="entry name" value="SIP5-like"/>
    <property type="match status" value="1"/>
</dbReference>
<dbReference type="GO" id="GO:0004842">
    <property type="term" value="F:ubiquitin-protein transferase activity"/>
    <property type="evidence" value="ECO:0007669"/>
    <property type="project" value="TreeGrafter"/>
</dbReference>
<evidence type="ECO:0000313" key="20">
    <source>
        <dbReference type="Proteomes" id="UP000011976"/>
    </source>
</evidence>
<dbReference type="Pfam" id="PF04757">
    <property type="entry name" value="Pex2_Pex12"/>
    <property type="match status" value="1"/>
</dbReference>
<keyword evidence="7" id="KW-0479">Metal-binding</keyword>
<dbReference type="InterPro" id="IPR013083">
    <property type="entry name" value="Znf_RING/FYVE/PHD"/>
</dbReference>
<dbReference type="GO" id="GO:0008270">
    <property type="term" value="F:zinc ion binding"/>
    <property type="evidence" value="ECO:0007669"/>
    <property type="project" value="UniProtKB-KW"/>
</dbReference>
<sequence length="954" mass="103195">MGQQQTKEAGAAGTSASHSGHARSSSRGMSASASANLVASLSASSLSPPPPPPLPAHLADTVKVDEGGLIPHGVYTGPQDYDQHFVRQHIVDRRLAPFCKGSDDDDEYADADFNSECPICFLYYPAPLNFSRCCHQPICTECFVQMKRADPTSTNPPSSEPRSCPFCVEPNFGVTYTPPEALQHERRRSDSGSGSGSDSPNDATDATNFAEMAIGNGGVGSLGASKKRILAADDPSVITVDQVRPDWHYKLAQAEAAVARRANRRVIMRQVGDRLIPIGISSSRMGADLAAAAESGRINLNGPGGSIILNDGQNWPGTGSVTTSRRRSSRPSRGAGEGLPELARLMRMGAGEDMEEAMVMEAMRLSLLEHEEQQRKQAEEEKKKKAAAAGAASGDSQAEQGASSSSGPTVGSTASRLQTDAADRTSGGRATSVMDESEAAGSSAAGSRAAASSGAPRLPMSTVDPASLGLSETTINELRELIDGGPSPPASSGGKWSSSTFTDHLFLAYPERKRTLEWTWDGGKMDVLTSIDPTSSQPSSADPFHPSFFELAAQAQLQDLIKPAVRYVLAVLAQRSPRYLLRVVNSFDELYALLMGGIELHYLRVWGSSFAENFYGLRRRRRPGLSRGSAGVGATSVTVANAERLRKSEIRLSLLFLVGLPYIGAKLEDVWERNGGGLTNTAALFDDQPNVARFNDAPASLPERIKAAVMETFKTTYPYAKTAWQLWLLTYNVRYLFDKTPYWRPWFSLMRIDVRRVGPNDGPRKPLVPRKFPSLIRQPARFFAMLLRLAPGVGFEALKYGLPASIFFFKFLEWWYGADNPRRRRNTPSANEEGSAQSLDPPAPLLPDPKGLLAEAGHEVEYKLPHIYTLSGKLLDELDNGADAKPTLTKGGRKLIHNSCPLCGAMPINNPAVLPSGYVFCYTCAFNYVQTHARCPLTSISIPDRTDALRKVLG</sequence>
<evidence type="ECO:0000256" key="14">
    <source>
        <dbReference type="ARBA" id="ARBA00029692"/>
    </source>
</evidence>
<dbReference type="GO" id="GO:0005778">
    <property type="term" value="C:peroxisomal membrane"/>
    <property type="evidence" value="ECO:0007669"/>
    <property type="project" value="UniProtKB-SubCell"/>
</dbReference>
<dbReference type="PROSITE" id="PS50089">
    <property type="entry name" value="ZF_RING_2"/>
    <property type="match status" value="1"/>
</dbReference>
<evidence type="ECO:0000256" key="8">
    <source>
        <dbReference type="ARBA" id="ARBA00022771"/>
    </source>
</evidence>
<dbReference type="AlphaFoldDB" id="M9MEK1"/>
<comment type="subcellular location">
    <subcellularLocation>
        <location evidence="1">Peroxisome membrane</location>
        <topology evidence="1">Multi-pass membrane protein</topology>
    </subcellularLocation>
</comment>
<organism evidence="19 20">
    <name type="scientific">Pseudozyma antarctica (strain T-34)</name>
    <name type="common">Yeast</name>
    <name type="synonym">Candida antarctica</name>
    <dbReference type="NCBI Taxonomy" id="1151754"/>
    <lineage>
        <taxon>Eukaryota</taxon>
        <taxon>Fungi</taxon>
        <taxon>Dikarya</taxon>
        <taxon>Basidiomycota</taxon>
        <taxon>Ustilaginomycotina</taxon>
        <taxon>Ustilaginomycetes</taxon>
        <taxon>Ustilaginales</taxon>
        <taxon>Ustilaginaceae</taxon>
        <taxon>Moesziomyces</taxon>
    </lineage>
</organism>
<feature type="region of interest" description="Disordered" evidence="17">
    <location>
        <begin position="40"/>
        <end position="59"/>
    </location>
</feature>
<dbReference type="Gene3D" id="3.30.40.10">
    <property type="entry name" value="Zinc/RING finger domain, C3HC4 (zinc finger)"/>
    <property type="match status" value="1"/>
</dbReference>
<keyword evidence="8 16" id="KW-0863">Zinc-finger</keyword>
<feature type="region of interest" description="Disordered" evidence="17">
    <location>
        <begin position="824"/>
        <end position="844"/>
    </location>
</feature>
<evidence type="ECO:0000256" key="12">
    <source>
        <dbReference type="ARBA" id="ARBA00023136"/>
    </source>
</evidence>
<dbReference type="PANTHER" id="PTHR12888">
    <property type="entry name" value="PEROXISOME ASSEMBLY PROTEIN 12 PEROXIN-12"/>
    <property type="match status" value="1"/>
</dbReference>